<gene>
    <name evidence="2" type="ORF">CW751_08585</name>
</gene>
<evidence type="ECO:0000259" key="1">
    <source>
        <dbReference type="Pfam" id="PF04326"/>
    </source>
</evidence>
<dbReference type="EMBL" id="PJNI01000008">
    <property type="protein sequence ID" value="PKR80814.1"/>
    <property type="molecule type" value="Genomic_DNA"/>
</dbReference>
<dbReference type="PANTHER" id="PTHR30595:SF6">
    <property type="entry name" value="SCHLAFEN ALBA-2 DOMAIN-CONTAINING PROTEIN"/>
    <property type="match status" value="1"/>
</dbReference>
<keyword evidence="2" id="KW-0067">ATP-binding</keyword>
<reference evidence="2 3" key="1">
    <citation type="submission" date="2017-12" db="EMBL/GenBank/DDBJ databases">
        <title>The draft genome sequence of Brumimicrobium saltpan LHR20.</title>
        <authorList>
            <person name="Do Z.-J."/>
            <person name="Luo H.-R."/>
        </authorList>
    </citation>
    <scope>NUCLEOTIDE SEQUENCE [LARGE SCALE GENOMIC DNA]</scope>
    <source>
        <strain evidence="2 3">LHR20</strain>
    </source>
</reference>
<dbReference type="GO" id="GO:0005524">
    <property type="term" value="F:ATP binding"/>
    <property type="evidence" value="ECO:0007669"/>
    <property type="project" value="UniProtKB-KW"/>
</dbReference>
<organism evidence="2 3">
    <name type="scientific">Brumimicrobium salinarum</name>
    <dbReference type="NCBI Taxonomy" id="2058658"/>
    <lineage>
        <taxon>Bacteria</taxon>
        <taxon>Pseudomonadati</taxon>
        <taxon>Bacteroidota</taxon>
        <taxon>Flavobacteriia</taxon>
        <taxon>Flavobacteriales</taxon>
        <taxon>Crocinitomicaceae</taxon>
        <taxon>Brumimicrobium</taxon>
    </lineage>
</organism>
<protein>
    <submittedName>
        <fullName evidence="2">ATP-binding protein</fullName>
    </submittedName>
</protein>
<feature type="domain" description="Schlafen AlbA-2" evidence="1">
    <location>
        <begin position="15"/>
        <end position="127"/>
    </location>
</feature>
<dbReference type="AlphaFoldDB" id="A0A2I0R2K4"/>
<comment type="caution">
    <text evidence="2">The sequence shown here is derived from an EMBL/GenBank/DDBJ whole genome shotgun (WGS) entry which is preliminary data.</text>
</comment>
<dbReference type="Proteomes" id="UP000236654">
    <property type="component" value="Unassembled WGS sequence"/>
</dbReference>
<proteinExistence type="predicted"/>
<dbReference type="InterPro" id="IPR007421">
    <property type="entry name" value="Schlafen_AlbA_2_dom"/>
</dbReference>
<dbReference type="PANTHER" id="PTHR30595">
    <property type="entry name" value="GLPR-RELATED TRANSCRIPTIONAL REPRESSOR"/>
    <property type="match status" value="1"/>
</dbReference>
<evidence type="ECO:0000313" key="2">
    <source>
        <dbReference type="EMBL" id="PKR80814.1"/>
    </source>
</evidence>
<dbReference type="OrthoDB" id="9807907at2"/>
<dbReference type="Gene3D" id="3.30.950.30">
    <property type="entry name" value="Schlafen, AAA domain"/>
    <property type="match status" value="1"/>
</dbReference>
<sequence>MLTVDILKSYIREGEHQTQDFKFRVDDAKKIARTLAAFANTDGGRLLIGVKDNGKVVGVNPEEEFHVIQGAASMYCKPELKVKTQIMQDDHKLVLEVTVDEAARKPIKALDDNDVWKTYVRREDHTLLANKILVGVWKKQRNASSTPQTFDEDEQLILNTIKNEGQITLSKLYRKTKLKKSYIDRLLILFVTWEVVQMNITPAGTYFSVSDV</sequence>
<name>A0A2I0R2K4_9FLAO</name>
<accession>A0A2I0R2K4</accession>
<keyword evidence="3" id="KW-1185">Reference proteome</keyword>
<dbReference type="Pfam" id="PF04326">
    <property type="entry name" value="SLFN_AlbA_2"/>
    <property type="match status" value="1"/>
</dbReference>
<dbReference type="InterPro" id="IPR038461">
    <property type="entry name" value="Schlafen_AlbA_2_dom_sf"/>
</dbReference>
<evidence type="ECO:0000313" key="3">
    <source>
        <dbReference type="Proteomes" id="UP000236654"/>
    </source>
</evidence>
<keyword evidence="2" id="KW-0547">Nucleotide-binding</keyword>